<dbReference type="InterPro" id="IPR018247">
    <property type="entry name" value="EF_Hand_1_Ca_BS"/>
</dbReference>
<dbReference type="InterPro" id="IPR002048">
    <property type="entry name" value="EF_hand_dom"/>
</dbReference>
<organism evidence="9 11">
    <name type="scientific">Schistosoma rodhaini</name>
    <dbReference type="NCBI Taxonomy" id="6188"/>
    <lineage>
        <taxon>Eukaryota</taxon>
        <taxon>Metazoa</taxon>
        <taxon>Spiralia</taxon>
        <taxon>Lophotrochozoa</taxon>
        <taxon>Platyhelminthes</taxon>
        <taxon>Trematoda</taxon>
        <taxon>Digenea</taxon>
        <taxon>Strigeidida</taxon>
        <taxon>Schistosomatoidea</taxon>
        <taxon>Schistosomatidae</taxon>
        <taxon>Schistosoma</taxon>
    </lineage>
</organism>
<protein>
    <recommendedName>
        <fullName evidence="8">EF-hand domain-containing protein</fullName>
    </recommendedName>
</protein>
<proteinExistence type="inferred from homology"/>
<feature type="transmembrane region" description="Helical" evidence="7">
    <location>
        <begin position="333"/>
        <end position="353"/>
    </location>
</feature>
<evidence type="ECO:0000256" key="4">
    <source>
        <dbReference type="ARBA" id="ARBA00022837"/>
    </source>
</evidence>
<dbReference type="WBParaSite" id="SRDH1_38820.1">
    <property type="protein sequence ID" value="SRDH1_38820.1"/>
    <property type="gene ID" value="SRDH1_38820"/>
</dbReference>
<dbReference type="Proteomes" id="UP000050792">
    <property type="component" value="Unassembled WGS sequence"/>
</dbReference>
<feature type="transmembrane region" description="Helical" evidence="7">
    <location>
        <begin position="301"/>
        <end position="321"/>
    </location>
</feature>
<keyword evidence="6 7" id="KW-0472">Membrane</keyword>
<keyword evidence="4" id="KW-0106">Calcium</keyword>
<dbReference type="GO" id="GO:0005509">
    <property type="term" value="F:calcium ion binding"/>
    <property type="evidence" value="ECO:0007669"/>
    <property type="project" value="InterPro"/>
</dbReference>
<evidence type="ECO:0000256" key="2">
    <source>
        <dbReference type="ARBA" id="ARBA00009045"/>
    </source>
</evidence>
<keyword evidence="5 7" id="KW-1133">Transmembrane helix</keyword>
<evidence type="ECO:0000256" key="3">
    <source>
        <dbReference type="ARBA" id="ARBA00022692"/>
    </source>
</evidence>
<dbReference type="PANTHER" id="PTHR45840">
    <property type="entry name" value="RHOMBOID-RELATED PROTEIN"/>
    <property type="match status" value="1"/>
</dbReference>
<comment type="subcellular location">
    <subcellularLocation>
        <location evidence="1">Membrane</location>
        <topology evidence="1">Multi-pass membrane protein</topology>
    </subcellularLocation>
</comment>
<dbReference type="InterPro" id="IPR011992">
    <property type="entry name" value="EF-hand-dom_pair"/>
</dbReference>
<dbReference type="AlphaFoldDB" id="A0AA85F987"/>
<feature type="transmembrane region" description="Helical" evidence="7">
    <location>
        <begin position="146"/>
        <end position="164"/>
    </location>
</feature>
<dbReference type="Gene3D" id="1.20.1540.10">
    <property type="entry name" value="Rhomboid-like"/>
    <property type="match status" value="1"/>
</dbReference>
<evidence type="ECO:0000256" key="5">
    <source>
        <dbReference type="ARBA" id="ARBA00022989"/>
    </source>
</evidence>
<evidence type="ECO:0000256" key="6">
    <source>
        <dbReference type="ARBA" id="ARBA00023136"/>
    </source>
</evidence>
<sequence>MVRMSSSRSSNLRTYLDKKFKPTFDQYSKKDGIPLSDLKRLLGKSDLPESKVHNLVDSADKDGNQFITYDEFLKQVLSEDEGTLQRLRIHKRVLNRAVLAIAPDCGREHQRAVAVNSGYDAIDGYNWGEADVDNYIQAYDCRPPPIFIPLITIAEIAVFIYYVVTYSNKPGSSSIVTASSGVPIDSILIYNPTKRHEAWRFLTYMFIHNGYVHLAFNCLLQVVLGLLLEIVHKFWRVGLVYLLGVIAGSLAHSVSDPFVLLAGASGGCYALIGAHLATVIMNWDIMQEGWLKDPLNFISSGVVRLILIILLGGGDTGLAIYARLKNPDERTRVGFSAHFGGFIAGLLLGVVILRNLKVEKWEKVFFWICILFFVLFAIAAILFNVFCVRINKCPASIWNT</sequence>
<dbReference type="InterPro" id="IPR051739">
    <property type="entry name" value="Rhomboid_IM_Serine_Proteases"/>
</dbReference>
<evidence type="ECO:0000259" key="8">
    <source>
        <dbReference type="PROSITE" id="PS50222"/>
    </source>
</evidence>
<accession>A0AA85F987</accession>
<dbReference type="Gene3D" id="1.10.238.10">
    <property type="entry name" value="EF-hand"/>
    <property type="match status" value="1"/>
</dbReference>
<evidence type="ECO:0000313" key="9">
    <source>
        <dbReference type="Proteomes" id="UP000050792"/>
    </source>
</evidence>
<keyword evidence="3 7" id="KW-0812">Transmembrane</keyword>
<feature type="transmembrane region" description="Helical" evidence="7">
    <location>
        <begin position="234"/>
        <end position="251"/>
    </location>
</feature>
<feature type="transmembrane region" description="Helical" evidence="7">
    <location>
        <begin position="170"/>
        <end position="190"/>
    </location>
</feature>
<evidence type="ECO:0000256" key="1">
    <source>
        <dbReference type="ARBA" id="ARBA00004141"/>
    </source>
</evidence>
<dbReference type="InterPro" id="IPR022764">
    <property type="entry name" value="Peptidase_S54_rhomboid_dom"/>
</dbReference>
<evidence type="ECO:0000313" key="11">
    <source>
        <dbReference type="WBParaSite" id="SRDH1_38820.2"/>
    </source>
</evidence>
<evidence type="ECO:0000256" key="7">
    <source>
        <dbReference type="SAM" id="Phobius"/>
    </source>
</evidence>
<feature type="transmembrane region" description="Helical" evidence="7">
    <location>
        <begin position="365"/>
        <end position="388"/>
    </location>
</feature>
<feature type="transmembrane region" description="Helical" evidence="7">
    <location>
        <begin position="258"/>
        <end position="281"/>
    </location>
</feature>
<dbReference type="GO" id="GO:0016020">
    <property type="term" value="C:membrane"/>
    <property type="evidence" value="ECO:0007669"/>
    <property type="project" value="UniProtKB-SubCell"/>
</dbReference>
<dbReference type="Pfam" id="PF01694">
    <property type="entry name" value="Rhomboid"/>
    <property type="match status" value="1"/>
</dbReference>
<dbReference type="PROSITE" id="PS50222">
    <property type="entry name" value="EF_HAND_2"/>
    <property type="match status" value="1"/>
</dbReference>
<dbReference type="SUPFAM" id="SSF47473">
    <property type="entry name" value="EF-hand"/>
    <property type="match status" value="1"/>
</dbReference>
<evidence type="ECO:0000313" key="10">
    <source>
        <dbReference type="WBParaSite" id="SRDH1_38820.1"/>
    </source>
</evidence>
<dbReference type="WBParaSite" id="SRDH1_38820.2">
    <property type="protein sequence ID" value="SRDH1_38820.2"/>
    <property type="gene ID" value="SRDH1_38820"/>
</dbReference>
<feature type="transmembrane region" description="Helical" evidence="7">
    <location>
        <begin position="211"/>
        <end position="228"/>
    </location>
</feature>
<dbReference type="SUPFAM" id="SSF144091">
    <property type="entry name" value="Rhomboid-like"/>
    <property type="match status" value="1"/>
</dbReference>
<reference evidence="10 11" key="2">
    <citation type="submission" date="2023-11" db="UniProtKB">
        <authorList>
            <consortium name="WormBaseParasite"/>
        </authorList>
    </citation>
    <scope>IDENTIFICATION</scope>
</reference>
<dbReference type="GO" id="GO:0004252">
    <property type="term" value="F:serine-type endopeptidase activity"/>
    <property type="evidence" value="ECO:0007669"/>
    <property type="project" value="InterPro"/>
</dbReference>
<feature type="domain" description="EF-hand" evidence="8">
    <location>
        <begin position="47"/>
        <end position="82"/>
    </location>
</feature>
<comment type="similarity">
    <text evidence="2">Belongs to the peptidase S54 family.</text>
</comment>
<keyword evidence="9" id="KW-1185">Reference proteome</keyword>
<dbReference type="PANTHER" id="PTHR45840:SF2">
    <property type="entry name" value="PROTEIN RHOMBOID-RELATED"/>
    <property type="match status" value="1"/>
</dbReference>
<reference evidence="9" key="1">
    <citation type="submission" date="2022-06" db="EMBL/GenBank/DDBJ databases">
        <authorList>
            <person name="Berger JAMES D."/>
            <person name="Berger JAMES D."/>
        </authorList>
    </citation>
    <scope>NUCLEOTIDE SEQUENCE [LARGE SCALE GENOMIC DNA]</scope>
</reference>
<name>A0AA85F987_9TREM</name>
<dbReference type="InterPro" id="IPR035952">
    <property type="entry name" value="Rhomboid-like_sf"/>
</dbReference>
<dbReference type="PROSITE" id="PS00018">
    <property type="entry name" value="EF_HAND_1"/>
    <property type="match status" value="1"/>
</dbReference>